<sequence>QKITSSLPPCLRLFICLFVSRVINFSPKLESAIVALSVRSVTFFNYFSFFVRYPPTLLEALSCVTSLLLPPICLHAAVTSRCQHTQICRAAAKRALLIATSSAPDTQQH</sequence>
<evidence type="ECO:0000313" key="1">
    <source>
        <dbReference type="EMBL" id="CUG32009.1"/>
    </source>
</evidence>
<dbReference type="VEuPathDB" id="TriTrypDB:BSAL_77570"/>
<evidence type="ECO:0000313" key="2">
    <source>
        <dbReference type="Proteomes" id="UP000051952"/>
    </source>
</evidence>
<name>A0A0S4J3G1_BODSA</name>
<keyword evidence="2" id="KW-1185">Reference proteome</keyword>
<dbReference type="EMBL" id="CYKH01000749">
    <property type="protein sequence ID" value="CUG32009.1"/>
    <property type="molecule type" value="Genomic_DNA"/>
</dbReference>
<organism evidence="1 2">
    <name type="scientific">Bodo saltans</name>
    <name type="common">Flagellated protozoan</name>
    <dbReference type="NCBI Taxonomy" id="75058"/>
    <lineage>
        <taxon>Eukaryota</taxon>
        <taxon>Discoba</taxon>
        <taxon>Euglenozoa</taxon>
        <taxon>Kinetoplastea</taxon>
        <taxon>Metakinetoplastina</taxon>
        <taxon>Eubodonida</taxon>
        <taxon>Bodonidae</taxon>
        <taxon>Bodo</taxon>
    </lineage>
</organism>
<feature type="non-terminal residue" evidence="1">
    <location>
        <position position="1"/>
    </location>
</feature>
<proteinExistence type="predicted"/>
<reference evidence="2" key="1">
    <citation type="submission" date="2015-09" db="EMBL/GenBank/DDBJ databases">
        <authorList>
            <consortium name="Pathogen Informatics"/>
        </authorList>
    </citation>
    <scope>NUCLEOTIDE SEQUENCE [LARGE SCALE GENOMIC DNA]</scope>
    <source>
        <strain evidence="2">Lake Konstanz</strain>
    </source>
</reference>
<gene>
    <name evidence="1" type="ORF">BSAL_77570</name>
</gene>
<dbReference type="AlphaFoldDB" id="A0A0S4J3G1"/>
<dbReference type="Proteomes" id="UP000051952">
    <property type="component" value="Unassembled WGS sequence"/>
</dbReference>
<protein>
    <submittedName>
        <fullName evidence="1">Uncharacterized protein</fullName>
    </submittedName>
</protein>
<accession>A0A0S4J3G1</accession>